<feature type="compositionally biased region" description="Basic and acidic residues" evidence="1">
    <location>
        <begin position="336"/>
        <end position="346"/>
    </location>
</feature>
<dbReference type="AlphaFoldDB" id="A0A914Z5U5"/>
<dbReference type="Proteomes" id="UP000887577">
    <property type="component" value="Unplaced"/>
</dbReference>
<sequence length="515" mass="59149">MESTRNLILQVQVGSYLAVFGIDSQTCKKTKHEFIYTNFLKEPDTVKLFENIGNIVSFKQVKAILLDCKEFSSFEIAYKFRQEFYEFCKKHGIFYLYIPSSIVFEAFAAIFHTKTMVKEGEEVLVIFNFIPMFPDGLSFIREKNGYRKLDGHKSTRQMLTQPWKREFMGNCKPQKVVVLQLWDTDADGFKKCFKEYHPIVITQDDDCSINHVGVVAKALHYMDEYPNEYDTVLQSEVNMHVCVGYKNIIKVTKETVLPFKESVIVEVNPTKTISLHVTRDVPQSEIIQRIKMSDFTSQKVKISFAIDINSFYDFKAEPYDKTNDDGPAEIPPAAETKNERISESKKSDIKTSKERVRIVFSKQSFSVFGFENGKESFMEADIPIYIAFTAKKPIIGKDAMDVYGKKKEFVVFDIIKLCSTMNADIMSPKWGFLISKKDEIMMVTVETAEGERQSSVDFLLSLILNHGIKVFTGKKNDGKKIEELEIEFNGISANQTLKQTFEKAAENLNLKIVFC</sequence>
<evidence type="ECO:0000313" key="2">
    <source>
        <dbReference type="Proteomes" id="UP000887577"/>
    </source>
</evidence>
<name>A0A914Z5U5_9BILA</name>
<dbReference type="WBParaSite" id="PSU_v2.g7712.t1">
    <property type="protein sequence ID" value="PSU_v2.g7712.t1"/>
    <property type="gene ID" value="PSU_v2.g7712"/>
</dbReference>
<keyword evidence="2" id="KW-1185">Reference proteome</keyword>
<evidence type="ECO:0000256" key="1">
    <source>
        <dbReference type="SAM" id="MobiDB-lite"/>
    </source>
</evidence>
<accession>A0A914Z5U5</accession>
<evidence type="ECO:0000313" key="3">
    <source>
        <dbReference type="WBParaSite" id="PSU_v2.g7712.t1"/>
    </source>
</evidence>
<organism evidence="2 3">
    <name type="scientific">Panagrolaimus superbus</name>
    <dbReference type="NCBI Taxonomy" id="310955"/>
    <lineage>
        <taxon>Eukaryota</taxon>
        <taxon>Metazoa</taxon>
        <taxon>Ecdysozoa</taxon>
        <taxon>Nematoda</taxon>
        <taxon>Chromadorea</taxon>
        <taxon>Rhabditida</taxon>
        <taxon>Tylenchina</taxon>
        <taxon>Panagrolaimomorpha</taxon>
        <taxon>Panagrolaimoidea</taxon>
        <taxon>Panagrolaimidae</taxon>
        <taxon>Panagrolaimus</taxon>
    </lineage>
</organism>
<proteinExistence type="predicted"/>
<feature type="region of interest" description="Disordered" evidence="1">
    <location>
        <begin position="322"/>
        <end position="346"/>
    </location>
</feature>
<reference evidence="3" key="1">
    <citation type="submission" date="2022-11" db="UniProtKB">
        <authorList>
            <consortium name="WormBaseParasite"/>
        </authorList>
    </citation>
    <scope>IDENTIFICATION</scope>
</reference>
<protein>
    <submittedName>
        <fullName evidence="3">Uncharacterized protein</fullName>
    </submittedName>
</protein>